<dbReference type="Proteomes" id="UP000006732">
    <property type="component" value="Plasmid pPRO1"/>
</dbReference>
<dbReference type="SUPFAM" id="SSF47384">
    <property type="entry name" value="Homodimeric domain of signal transducing histidine kinase"/>
    <property type="match status" value="1"/>
</dbReference>
<comment type="catalytic activity">
    <reaction evidence="1">
        <text>ATP + protein L-histidine = ADP + protein N-phospho-L-histidine.</text>
        <dbReference type="EC" id="2.7.13.3"/>
    </reaction>
</comment>
<dbReference type="InterPro" id="IPR036890">
    <property type="entry name" value="HATPase_C_sf"/>
</dbReference>
<dbReference type="PROSITE" id="PS50112">
    <property type="entry name" value="PAS"/>
    <property type="match status" value="1"/>
</dbReference>
<feature type="domain" description="PAS" evidence="14">
    <location>
        <begin position="10"/>
        <end position="41"/>
    </location>
</feature>
<dbReference type="PROSITE" id="PS50109">
    <property type="entry name" value="HIS_KIN"/>
    <property type="match status" value="1"/>
</dbReference>
<keyword evidence="5 15" id="KW-0808">Transferase</keyword>
<evidence type="ECO:0000256" key="2">
    <source>
        <dbReference type="ARBA" id="ARBA00004141"/>
    </source>
</evidence>
<keyword evidence="16" id="KW-1185">Reference proteome</keyword>
<evidence type="ECO:0000256" key="4">
    <source>
        <dbReference type="ARBA" id="ARBA00022553"/>
    </source>
</evidence>
<dbReference type="OrthoDB" id="5499652at2"/>
<keyword evidence="12" id="KW-0472">Membrane</keyword>
<evidence type="ECO:0000256" key="7">
    <source>
        <dbReference type="ARBA" id="ARBA00022741"/>
    </source>
</evidence>
<dbReference type="Gene3D" id="3.30.565.10">
    <property type="entry name" value="Histidine kinase-like ATPase, C-terminal domain"/>
    <property type="match status" value="1"/>
</dbReference>
<keyword evidence="10" id="KW-1133">Transmembrane helix</keyword>
<keyword evidence="7" id="KW-0547">Nucleotide-binding</keyword>
<dbReference type="InterPro" id="IPR013767">
    <property type="entry name" value="PAS_fold"/>
</dbReference>
<keyword evidence="4" id="KW-0597">Phosphoprotein</keyword>
<keyword evidence="9" id="KW-0067">ATP-binding</keyword>
<dbReference type="InterPro" id="IPR035965">
    <property type="entry name" value="PAS-like_dom_sf"/>
</dbReference>
<dbReference type="InterPro" id="IPR050351">
    <property type="entry name" value="BphY/WalK/GraS-like"/>
</dbReference>
<dbReference type="EC" id="2.7.13.3" evidence="3"/>
<dbReference type="RefSeq" id="WP_011733742.1">
    <property type="nucleotide sequence ID" value="NC_008607.1"/>
</dbReference>
<dbReference type="NCBIfam" id="TIGR00229">
    <property type="entry name" value="sensory_box"/>
    <property type="match status" value="1"/>
</dbReference>
<reference evidence="15 16" key="1">
    <citation type="submission" date="2006-10" db="EMBL/GenBank/DDBJ databases">
        <title>Complete sequence of plasmid pPRO1 of Pelobacter propionicus DSM 2379.</title>
        <authorList>
            <consortium name="US DOE Joint Genome Institute"/>
            <person name="Copeland A."/>
            <person name="Lucas S."/>
            <person name="Lapidus A."/>
            <person name="Barry K."/>
            <person name="Detter J.C."/>
            <person name="Glavina del Rio T."/>
            <person name="Hammon N."/>
            <person name="Israni S."/>
            <person name="Dalin E."/>
            <person name="Tice H."/>
            <person name="Pitluck S."/>
            <person name="Saunders E."/>
            <person name="Brettin T."/>
            <person name="Bruce D."/>
            <person name="Han C."/>
            <person name="Tapia R."/>
            <person name="Schmutz J."/>
            <person name="Larimer F."/>
            <person name="Land M."/>
            <person name="Hauser L."/>
            <person name="Kyrpides N."/>
            <person name="Kim E."/>
            <person name="Lovley D."/>
            <person name="Richardson P."/>
        </authorList>
    </citation>
    <scope>NUCLEOTIDE SEQUENCE [LARGE SCALE GENOMIC DNA]</scope>
    <source>
        <strain evidence="16">DSM 2379 / NBRC 103807 / OttBd1</strain>
        <plasmid evidence="16">Plasmid pPRO1</plasmid>
    </source>
</reference>
<geneLocation type="plasmid" evidence="15 16">
    <name>pPRO1</name>
</geneLocation>
<proteinExistence type="predicted"/>
<evidence type="ECO:0000256" key="1">
    <source>
        <dbReference type="ARBA" id="ARBA00000085"/>
    </source>
</evidence>
<evidence type="ECO:0000313" key="16">
    <source>
        <dbReference type="Proteomes" id="UP000006732"/>
    </source>
</evidence>
<dbReference type="Gene3D" id="1.10.287.130">
    <property type="match status" value="1"/>
</dbReference>
<evidence type="ECO:0000256" key="6">
    <source>
        <dbReference type="ARBA" id="ARBA00022692"/>
    </source>
</evidence>
<evidence type="ECO:0000259" key="13">
    <source>
        <dbReference type="PROSITE" id="PS50109"/>
    </source>
</evidence>
<protein>
    <recommendedName>
        <fullName evidence="3">histidine kinase</fullName>
        <ecNumber evidence="3">2.7.13.3</ecNumber>
    </recommendedName>
</protein>
<feature type="domain" description="Histidine kinase" evidence="13">
    <location>
        <begin position="125"/>
        <end position="359"/>
    </location>
</feature>
<dbReference type="GO" id="GO:0007234">
    <property type="term" value="P:osmosensory signaling via phosphorelay pathway"/>
    <property type="evidence" value="ECO:0007669"/>
    <property type="project" value="TreeGrafter"/>
</dbReference>
<dbReference type="GO" id="GO:0005524">
    <property type="term" value="F:ATP binding"/>
    <property type="evidence" value="ECO:0007669"/>
    <property type="project" value="UniProtKB-KW"/>
</dbReference>
<dbReference type="GO" id="GO:0000156">
    <property type="term" value="F:phosphorelay response regulator activity"/>
    <property type="evidence" value="ECO:0007669"/>
    <property type="project" value="TreeGrafter"/>
</dbReference>
<dbReference type="InterPro" id="IPR036097">
    <property type="entry name" value="HisK_dim/P_sf"/>
</dbReference>
<organism evidence="15 16">
    <name type="scientific">Pelobacter propionicus (strain DSM 2379 / NBRC 103807 / OttBd1)</name>
    <dbReference type="NCBI Taxonomy" id="338966"/>
    <lineage>
        <taxon>Bacteria</taxon>
        <taxon>Pseudomonadati</taxon>
        <taxon>Thermodesulfobacteriota</taxon>
        <taxon>Desulfuromonadia</taxon>
        <taxon>Desulfuromonadales</taxon>
        <taxon>Desulfuromonadaceae</taxon>
        <taxon>Pelobacter</taxon>
    </lineage>
</organism>
<keyword evidence="11" id="KW-0902">Two-component regulatory system</keyword>
<dbReference type="InterPro" id="IPR003594">
    <property type="entry name" value="HATPase_dom"/>
</dbReference>
<dbReference type="PANTHER" id="PTHR42878:SF7">
    <property type="entry name" value="SENSOR HISTIDINE KINASE GLRK"/>
    <property type="match status" value="1"/>
</dbReference>
<dbReference type="SUPFAM" id="SSF55785">
    <property type="entry name" value="PYP-like sensor domain (PAS domain)"/>
    <property type="match status" value="1"/>
</dbReference>
<dbReference type="PANTHER" id="PTHR42878">
    <property type="entry name" value="TWO-COMPONENT HISTIDINE KINASE"/>
    <property type="match status" value="1"/>
</dbReference>
<dbReference type="InterPro" id="IPR004358">
    <property type="entry name" value="Sig_transdc_His_kin-like_C"/>
</dbReference>
<evidence type="ECO:0000259" key="14">
    <source>
        <dbReference type="PROSITE" id="PS50112"/>
    </source>
</evidence>
<dbReference type="CDD" id="cd00082">
    <property type="entry name" value="HisKA"/>
    <property type="match status" value="1"/>
</dbReference>
<gene>
    <name evidence="15" type="ordered locus">Ppro_3631</name>
</gene>
<dbReference type="PRINTS" id="PR00344">
    <property type="entry name" value="BCTRLSENSOR"/>
</dbReference>
<accession>A0R7L3</accession>
<dbReference type="AlphaFoldDB" id="A0R7L3"/>
<dbReference type="SUPFAM" id="SSF55874">
    <property type="entry name" value="ATPase domain of HSP90 chaperone/DNA topoisomerase II/histidine kinase"/>
    <property type="match status" value="1"/>
</dbReference>
<dbReference type="SMART" id="SM00387">
    <property type="entry name" value="HATPase_c"/>
    <property type="match status" value="1"/>
</dbReference>
<dbReference type="Pfam" id="PF02518">
    <property type="entry name" value="HATPase_c"/>
    <property type="match status" value="1"/>
</dbReference>
<dbReference type="GO" id="GO:0006355">
    <property type="term" value="P:regulation of DNA-templated transcription"/>
    <property type="evidence" value="ECO:0007669"/>
    <property type="project" value="InterPro"/>
</dbReference>
<evidence type="ECO:0000256" key="5">
    <source>
        <dbReference type="ARBA" id="ARBA00022679"/>
    </source>
</evidence>
<dbReference type="KEGG" id="ppd:Ppro_3631"/>
<dbReference type="CDD" id="cd00130">
    <property type="entry name" value="PAS"/>
    <property type="match status" value="1"/>
</dbReference>
<dbReference type="GO" id="GO:0000155">
    <property type="term" value="F:phosphorelay sensor kinase activity"/>
    <property type="evidence" value="ECO:0007669"/>
    <property type="project" value="InterPro"/>
</dbReference>
<evidence type="ECO:0000256" key="9">
    <source>
        <dbReference type="ARBA" id="ARBA00022840"/>
    </source>
</evidence>
<sequence>MYTSTDNNTPMIIASKEGIILETNEAVEKHLGYKTETLTGKHIESVLKNIDLNACFSEVTINCSSGSRLCLLAVVSTVVDNNYNTVKYIVRFTDVEKLPTMAKRIAEERAKVGATKAELQMFVSCISHDLRSPLVSIEGFIVELEELLNDMREHTSTTCEQNKECKKTFDDIFDNMNEAIGFVDTSVTRLKRLVNIVVDLHKNSERKLNNKSIDIKSILNMLISSMQHQIDKANCIIRLNEQMPHLNADPSVIERIFANILDNAIKYLDPSRPGQIDIDYYIKDQKVIFTIKDNGIGISEKSRKYVFQPFRRATDRDIPGDGVGMPMVKSLIDLYNGEIWFNSKEQRGTTFYLSFPTAMLA</sequence>
<dbReference type="eggNOG" id="COG4251">
    <property type="taxonomic scope" value="Bacteria"/>
</dbReference>
<dbReference type="InterPro" id="IPR000014">
    <property type="entry name" value="PAS"/>
</dbReference>
<evidence type="ECO:0000313" key="15">
    <source>
        <dbReference type="EMBL" id="ABL01223.1"/>
    </source>
</evidence>
<evidence type="ECO:0000256" key="10">
    <source>
        <dbReference type="ARBA" id="ARBA00022989"/>
    </source>
</evidence>
<evidence type="ECO:0000256" key="8">
    <source>
        <dbReference type="ARBA" id="ARBA00022777"/>
    </source>
</evidence>
<evidence type="ECO:0000256" key="3">
    <source>
        <dbReference type="ARBA" id="ARBA00012438"/>
    </source>
</evidence>
<keyword evidence="8 15" id="KW-0418">Kinase</keyword>
<dbReference type="Gene3D" id="3.30.450.20">
    <property type="entry name" value="PAS domain"/>
    <property type="match status" value="1"/>
</dbReference>
<dbReference type="Pfam" id="PF00989">
    <property type="entry name" value="PAS"/>
    <property type="match status" value="1"/>
</dbReference>
<name>A0R7L3_PELPD</name>
<dbReference type="GO" id="GO:0016020">
    <property type="term" value="C:membrane"/>
    <property type="evidence" value="ECO:0007669"/>
    <property type="project" value="UniProtKB-SubCell"/>
</dbReference>
<comment type="subcellular location">
    <subcellularLocation>
        <location evidence="2">Membrane</location>
        <topology evidence="2">Multi-pass membrane protein</topology>
    </subcellularLocation>
</comment>
<evidence type="ECO:0000256" key="12">
    <source>
        <dbReference type="ARBA" id="ARBA00023136"/>
    </source>
</evidence>
<evidence type="ECO:0000256" key="11">
    <source>
        <dbReference type="ARBA" id="ARBA00023012"/>
    </source>
</evidence>
<keyword evidence="6" id="KW-0812">Transmembrane</keyword>
<dbReference type="InterPro" id="IPR003661">
    <property type="entry name" value="HisK_dim/P_dom"/>
</dbReference>
<dbReference type="EMBL" id="CP000483">
    <property type="protein sequence ID" value="ABL01223.1"/>
    <property type="molecule type" value="Genomic_DNA"/>
</dbReference>
<dbReference type="HOGENOM" id="CLU_000445_114_71_7"/>
<dbReference type="InterPro" id="IPR005467">
    <property type="entry name" value="His_kinase_dom"/>
</dbReference>
<keyword evidence="15" id="KW-0614">Plasmid</keyword>
<dbReference type="GO" id="GO:0030295">
    <property type="term" value="F:protein kinase activator activity"/>
    <property type="evidence" value="ECO:0007669"/>
    <property type="project" value="TreeGrafter"/>
</dbReference>